<dbReference type="RefSeq" id="WP_289958900.1">
    <property type="nucleotide sequence ID" value="NZ_JAUEMJ010000006.1"/>
</dbReference>
<dbReference type="Gene3D" id="3.40.710.10">
    <property type="entry name" value="DD-peptidase/beta-lactamase superfamily"/>
    <property type="match status" value="1"/>
</dbReference>
<feature type="signal peptide" evidence="1">
    <location>
        <begin position="1"/>
        <end position="27"/>
    </location>
</feature>
<dbReference type="PANTHER" id="PTHR46825:SF7">
    <property type="entry name" value="D-ALANYL-D-ALANINE CARBOXYPEPTIDASE"/>
    <property type="match status" value="1"/>
</dbReference>
<dbReference type="EMBL" id="JAUEMJ010000006">
    <property type="protein sequence ID" value="MDN3241999.1"/>
    <property type="molecule type" value="Genomic_DNA"/>
</dbReference>
<evidence type="ECO:0000256" key="1">
    <source>
        <dbReference type="SAM" id="SignalP"/>
    </source>
</evidence>
<protein>
    <submittedName>
        <fullName evidence="3">Serine hydrolase domain-containing protein</fullName>
        <ecNumber evidence="3">3.1.1.103</ecNumber>
    </submittedName>
</protein>
<organism evidence="3 4">
    <name type="scientific">Glycomyces tritici</name>
    <dbReference type="NCBI Taxonomy" id="2665176"/>
    <lineage>
        <taxon>Bacteria</taxon>
        <taxon>Bacillati</taxon>
        <taxon>Actinomycetota</taxon>
        <taxon>Actinomycetes</taxon>
        <taxon>Glycomycetales</taxon>
        <taxon>Glycomycetaceae</taxon>
        <taxon>Glycomyces</taxon>
    </lineage>
</organism>
<keyword evidence="4" id="KW-1185">Reference proteome</keyword>
<feature type="domain" description="Beta-lactamase-related" evidence="2">
    <location>
        <begin position="35"/>
        <end position="363"/>
    </location>
</feature>
<keyword evidence="1" id="KW-0732">Signal</keyword>
<evidence type="ECO:0000313" key="3">
    <source>
        <dbReference type="EMBL" id="MDN3241999.1"/>
    </source>
</evidence>
<dbReference type="Pfam" id="PF00144">
    <property type="entry name" value="Beta-lactamase"/>
    <property type="match status" value="1"/>
</dbReference>
<dbReference type="InterPro" id="IPR001466">
    <property type="entry name" value="Beta-lactam-related"/>
</dbReference>
<evidence type="ECO:0000259" key="2">
    <source>
        <dbReference type="Pfam" id="PF00144"/>
    </source>
</evidence>
<dbReference type="SUPFAM" id="SSF56601">
    <property type="entry name" value="beta-lactamase/transpeptidase-like"/>
    <property type="match status" value="1"/>
</dbReference>
<evidence type="ECO:0000313" key="4">
    <source>
        <dbReference type="Proteomes" id="UP001171902"/>
    </source>
</evidence>
<reference evidence="3" key="1">
    <citation type="submission" date="2023-06" db="EMBL/GenBank/DDBJ databases">
        <title>Gycomyces niveus sp.nov., a novel actinomycete isolated from soil in Shouguang.</title>
        <authorList>
            <person name="Yang X."/>
            <person name="Zhao J."/>
        </authorList>
    </citation>
    <scope>NUCLEOTIDE SEQUENCE</scope>
    <source>
        <strain evidence="3">NEAU C2</strain>
    </source>
</reference>
<dbReference type="GO" id="GO:0016787">
    <property type="term" value="F:hydrolase activity"/>
    <property type="evidence" value="ECO:0007669"/>
    <property type="project" value="UniProtKB-KW"/>
</dbReference>
<feature type="chain" id="PRO_5045762055" evidence="1">
    <location>
        <begin position="28"/>
        <end position="373"/>
    </location>
</feature>
<proteinExistence type="predicted"/>
<comment type="caution">
    <text evidence="3">The sequence shown here is derived from an EMBL/GenBank/DDBJ whole genome shotgun (WGS) entry which is preliminary data.</text>
</comment>
<accession>A0ABT7YUF9</accession>
<gene>
    <name evidence="3" type="ORF">QWI33_19920</name>
</gene>
<dbReference type="PANTHER" id="PTHR46825">
    <property type="entry name" value="D-ALANYL-D-ALANINE-CARBOXYPEPTIDASE/ENDOPEPTIDASE AMPH"/>
    <property type="match status" value="1"/>
</dbReference>
<dbReference type="Proteomes" id="UP001171902">
    <property type="component" value="Unassembled WGS sequence"/>
</dbReference>
<dbReference type="InterPro" id="IPR050491">
    <property type="entry name" value="AmpC-like"/>
</dbReference>
<dbReference type="EC" id="3.1.1.103" evidence="3"/>
<keyword evidence="3" id="KW-0378">Hydrolase</keyword>
<name>A0ABT7YUF9_9ACTN</name>
<sequence>MRRKFKWLLATALAVIAASAPAAPAQAADHTRTQTLLQQYLQHGGPGAAVYAGDGIDAWTLTSGSASATADRPITPTDHFRAASQTKTFTAAVVLQLVDEGLVDLDAPIERYLPGVVAGNGYDGEAISVRQLLQHTSGVARDVNGAKPGADGTFSLAELVRAGLSRPPLFAPGTGFGYSNVNYHLTGMLIERLTGRTVSEAITEQIIEPLNLTGTSFPGPGDRTLPAPHVPGYQGGRLGPFFYWYETTFNLEMSFAGSAGAITSTLTDLAAFQRALADGEVVSYETLAEMRETATTPAEFGDGYGLGLMRLELSCGGEAWGHAGDLTTGHSSVTMVTDDGRFASLMTNTIVWNSNEPTRYDVVDAALCEGVSA</sequence>
<dbReference type="InterPro" id="IPR012338">
    <property type="entry name" value="Beta-lactam/transpept-like"/>
</dbReference>